<dbReference type="RefSeq" id="WP_013093122.1">
    <property type="nucleotide sequence ID" value="NC_014118.1"/>
</dbReference>
<gene>
    <name evidence="1" type="ordered locus">BC1002_5401</name>
</gene>
<dbReference type="Proteomes" id="UP000002190">
    <property type="component" value="Chromosome 2"/>
</dbReference>
<proteinExistence type="predicted"/>
<dbReference type="eggNOG" id="ENOG50317J1">
    <property type="taxonomic scope" value="Bacteria"/>
</dbReference>
<protein>
    <submittedName>
        <fullName evidence="1">Uncharacterized protein</fullName>
    </submittedName>
</protein>
<reference evidence="1 2" key="2">
    <citation type="journal article" date="2012" name="J. Bacteriol.">
        <title>Genome Sequences of Burkholderia sp. Strains CCGE1002 and H160, Isolated from Legume Nodules in Mexico and Brazil.</title>
        <authorList>
            <person name="Ormeno-Orrillo E."/>
            <person name="Rogel M.A."/>
            <person name="Chueire L.M."/>
            <person name="Tiedje J.M."/>
            <person name="Martinez-Romero E."/>
            <person name="Hungria M."/>
        </authorList>
    </citation>
    <scope>NUCLEOTIDE SEQUENCE [LARGE SCALE GENOMIC DNA]</scope>
    <source>
        <strain evidence="1 2">CCGE1002</strain>
    </source>
</reference>
<sequence length="143" mass="15674">MEYGDPGYPVIEKAETMMNAPVPGRIAVSLRTRWRGRLIKLTALWALIELPVEYWGAQDIAERFALGISAALWLVLSLFALRGSGIARSAFAFLCALSVVAIVPALPAEYATYRLAFWFSLIESALKGVLFIGLLTRNIAQSA</sequence>
<evidence type="ECO:0000313" key="2">
    <source>
        <dbReference type="Proteomes" id="UP000002190"/>
    </source>
</evidence>
<dbReference type="HOGENOM" id="CLU_1802492_0_0_4"/>
<dbReference type="GeneID" id="301098212"/>
<reference evidence="2" key="1">
    <citation type="submission" date="2010-04" db="EMBL/GenBank/DDBJ databases">
        <title>Complete sequence of chromosome 2 of Burkholderia sp. CCGE1002.</title>
        <authorList>
            <consortium name="US DOE Joint Genome Institute"/>
            <person name="Lucas S."/>
            <person name="Copeland A."/>
            <person name="Lapidus A."/>
            <person name="Cheng J.-F."/>
            <person name="Bruce D."/>
            <person name="Goodwin L."/>
            <person name="Pitluck S."/>
            <person name="Chertkov O."/>
            <person name="Detter J.C."/>
            <person name="Han C."/>
            <person name="Tapia R."/>
            <person name="Land M."/>
            <person name="Hauser L."/>
            <person name="Kyrpides N."/>
            <person name="Ovchinnikova G."/>
            <person name="Martinez-Romero E."/>
            <person name="Hernandez M.A.R."/>
            <person name="Tiedje J.M."/>
            <person name="Woyke T."/>
        </authorList>
    </citation>
    <scope>NUCLEOTIDE SEQUENCE [LARGE SCALE GENOMIC DNA]</scope>
    <source>
        <strain evidence="2">CCGE1002</strain>
    </source>
</reference>
<name>D5WFH7_PARAM</name>
<dbReference type="KEGG" id="bge:BC1002_5401"/>
<organism evidence="1 2">
    <name type="scientific">Paraburkholderia atlantica</name>
    <dbReference type="NCBI Taxonomy" id="2654982"/>
    <lineage>
        <taxon>Bacteria</taxon>
        <taxon>Pseudomonadati</taxon>
        <taxon>Pseudomonadota</taxon>
        <taxon>Betaproteobacteria</taxon>
        <taxon>Burkholderiales</taxon>
        <taxon>Burkholderiaceae</taxon>
        <taxon>Paraburkholderia</taxon>
    </lineage>
</organism>
<dbReference type="EMBL" id="CP002014">
    <property type="protein sequence ID" value="ADG19331.1"/>
    <property type="molecule type" value="Genomic_DNA"/>
</dbReference>
<evidence type="ECO:0000313" key="1">
    <source>
        <dbReference type="EMBL" id="ADG19331.1"/>
    </source>
</evidence>
<accession>D5WFH7</accession>
<dbReference type="AlphaFoldDB" id="D5WFH7"/>